<dbReference type="GO" id="GO:0003857">
    <property type="term" value="F:(3S)-3-hydroxyacyl-CoA dehydrogenase (NAD+) activity"/>
    <property type="evidence" value="ECO:0007669"/>
    <property type="project" value="TreeGrafter"/>
</dbReference>
<organism evidence="3 4">
    <name type="scientific">Acrodontium crateriforme</name>
    <dbReference type="NCBI Taxonomy" id="150365"/>
    <lineage>
        <taxon>Eukaryota</taxon>
        <taxon>Fungi</taxon>
        <taxon>Dikarya</taxon>
        <taxon>Ascomycota</taxon>
        <taxon>Pezizomycotina</taxon>
        <taxon>Dothideomycetes</taxon>
        <taxon>Dothideomycetidae</taxon>
        <taxon>Mycosphaerellales</taxon>
        <taxon>Teratosphaeriaceae</taxon>
        <taxon>Acrodontium</taxon>
    </lineage>
</organism>
<feature type="domain" description="Peroxisomal multifunctional enzyme type 2-like N-terminal" evidence="2">
    <location>
        <begin position="19"/>
        <end position="155"/>
    </location>
</feature>
<protein>
    <recommendedName>
        <fullName evidence="5">MaoC-like domain-containing protein</fullName>
    </recommendedName>
</protein>
<dbReference type="Pfam" id="PF22622">
    <property type="entry name" value="MFE-2_hydrat-2_N"/>
    <property type="match status" value="1"/>
</dbReference>
<dbReference type="AlphaFoldDB" id="A0AAQ3RD17"/>
<evidence type="ECO:0000313" key="3">
    <source>
        <dbReference type="EMBL" id="WPH02143.1"/>
    </source>
</evidence>
<keyword evidence="4" id="KW-1185">Reference proteome</keyword>
<evidence type="ECO:0000259" key="2">
    <source>
        <dbReference type="Pfam" id="PF22622"/>
    </source>
</evidence>
<dbReference type="InterPro" id="IPR002539">
    <property type="entry name" value="MaoC-like_dom"/>
</dbReference>
<sequence>MSGPGAGHEYPAVPVSWYKRDLLLFAVSIGATADELHLIYELHPNFAAFPTYPIILPFKKTSPEVIDFYAAQSATAIPGVPKLDSRRVVDGERAMTFYKPLPLTSEGRKFEIRGKVIGVYDKGKAGTVVETQNDLVDAESGELYSRAIGSGFFVGQGNWGGPKGPKNPSYMPPEGKKPDVVFEHATTAETAHLYRLNGDYNPLHATPEPGKAMGFGGAILHGLYSWNCAAHSLLKLLGGSDPANMKEFAARFASPVKACDVLVTQIWKMGNKDSEGFEDVRFVTSVKGGKVCLSNGRAKVRVVGEKKTISSKL</sequence>
<accession>A0AAQ3RD17</accession>
<dbReference type="GO" id="GO:0006635">
    <property type="term" value="P:fatty acid beta-oxidation"/>
    <property type="evidence" value="ECO:0007669"/>
    <property type="project" value="TreeGrafter"/>
</dbReference>
<dbReference type="SUPFAM" id="SSF54637">
    <property type="entry name" value="Thioesterase/thiol ester dehydrase-isomerase"/>
    <property type="match status" value="2"/>
</dbReference>
<dbReference type="GO" id="GO:0004300">
    <property type="term" value="F:enoyl-CoA hydratase activity"/>
    <property type="evidence" value="ECO:0007669"/>
    <property type="project" value="TreeGrafter"/>
</dbReference>
<dbReference type="Pfam" id="PF01575">
    <property type="entry name" value="MaoC_dehydratas"/>
    <property type="match status" value="1"/>
</dbReference>
<dbReference type="InterPro" id="IPR029069">
    <property type="entry name" value="HotDog_dom_sf"/>
</dbReference>
<dbReference type="Gene3D" id="3.10.129.10">
    <property type="entry name" value="Hotdog Thioesterase"/>
    <property type="match status" value="2"/>
</dbReference>
<dbReference type="GO" id="GO:0044594">
    <property type="term" value="F:17-beta-hydroxysteroid dehydrogenase (NAD+) activity"/>
    <property type="evidence" value="ECO:0007669"/>
    <property type="project" value="TreeGrafter"/>
</dbReference>
<dbReference type="CDD" id="cd03448">
    <property type="entry name" value="HDE_HSD"/>
    <property type="match status" value="1"/>
</dbReference>
<dbReference type="InterPro" id="IPR054357">
    <property type="entry name" value="MFE-2_N"/>
</dbReference>
<name>A0AAQ3RD17_9PEZI</name>
<feature type="domain" description="MaoC-like" evidence="1">
    <location>
        <begin position="174"/>
        <end position="279"/>
    </location>
</feature>
<dbReference type="GO" id="GO:0005777">
    <property type="term" value="C:peroxisome"/>
    <property type="evidence" value="ECO:0007669"/>
    <property type="project" value="TreeGrafter"/>
</dbReference>
<dbReference type="EMBL" id="CP138586">
    <property type="protein sequence ID" value="WPH02143.1"/>
    <property type="molecule type" value="Genomic_DNA"/>
</dbReference>
<reference evidence="3 4" key="1">
    <citation type="submission" date="2023-11" db="EMBL/GenBank/DDBJ databases">
        <title>An acidophilic fungus is an integral part of prey digestion in a carnivorous sundew plant.</title>
        <authorList>
            <person name="Tsai I.J."/>
        </authorList>
    </citation>
    <scope>NUCLEOTIDE SEQUENCE [LARGE SCALE GENOMIC DNA]</scope>
    <source>
        <strain evidence="3">169a</strain>
    </source>
</reference>
<proteinExistence type="predicted"/>
<evidence type="ECO:0000313" key="4">
    <source>
        <dbReference type="Proteomes" id="UP001303373"/>
    </source>
</evidence>
<evidence type="ECO:0000259" key="1">
    <source>
        <dbReference type="Pfam" id="PF01575"/>
    </source>
</evidence>
<dbReference type="PANTHER" id="PTHR13078">
    <property type="entry name" value="PEROXISOMAL MULTIFUNCTIONAL ENZYME TYPE 2-RELATED"/>
    <property type="match status" value="1"/>
</dbReference>
<gene>
    <name evidence="3" type="ORF">R9X50_00499800</name>
</gene>
<dbReference type="Proteomes" id="UP001303373">
    <property type="component" value="Chromosome 7"/>
</dbReference>
<dbReference type="PANTHER" id="PTHR13078:SF57">
    <property type="entry name" value="DEHYDRATASE, PUTATIVE (AFU_ORTHOLOGUE AFUA_5G00640)-RELATED"/>
    <property type="match status" value="1"/>
</dbReference>
<evidence type="ECO:0008006" key="5">
    <source>
        <dbReference type="Google" id="ProtNLM"/>
    </source>
</evidence>